<gene>
    <name evidence="1" type="ORF">SAMN02746009_03456</name>
</gene>
<feature type="non-terminal residue" evidence="1">
    <location>
        <position position="319"/>
    </location>
</feature>
<sequence>MREGADRRKWQLWIFFALGLLLAGSLPVAAQTSAPINRQAVVERHKVVNTTTDMLSSVSVGNGAFAYTVDVTGLQTFPTYYEKGVPLGMQSEWGWHSFPNTKGYTFEQSLRDYDLNGRKISYSVQRKEPANKEAVDFLRANPHRLQLGNLGFVLLKKNGQPATIQDLRDVRQELNPWTGEIKSHFSLEGTAVDVVTVEHQQQDVVAARVESELLKSGRVKVALRFPWPTAGWADMGTDYSHAEAHKSGIVQKKKVGALIMHQLDTTKYYLTQVAEKVGAKKSLFRTGKTRFEVFDPFKPPSYDRTDRGNVLLHRRFSAR</sequence>
<proteinExistence type="predicted"/>
<dbReference type="EMBL" id="FRAS01000023">
    <property type="protein sequence ID" value="SHL83587.1"/>
    <property type="molecule type" value="Genomic_DNA"/>
</dbReference>
<evidence type="ECO:0000313" key="2">
    <source>
        <dbReference type="Proteomes" id="UP000183947"/>
    </source>
</evidence>
<dbReference type="STRING" id="1121959.SAMN02746009_03456"/>
<reference evidence="2" key="1">
    <citation type="submission" date="2016-11" db="EMBL/GenBank/DDBJ databases">
        <authorList>
            <person name="Varghese N."/>
            <person name="Submissions S."/>
        </authorList>
    </citation>
    <scope>NUCLEOTIDE SEQUENCE [LARGE SCALE GENOMIC DNA]</scope>
    <source>
        <strain evidence="2">DSM 18569</strain>
    </source>
</reference>
<dbReference type="AlphaFoldDB" id="A0A1M7DVX9"/>
<protein>
    <submittedName>
        <fullName evidence="1">Uncharacterized protein</fullName>
    </submittedName>
</protein>
<dbReference type="Proteomes" id="UP000183947">
    <property type="component" value="Unassembled WGS sequence"/>
</dbReference>
<accession>A0A1M7DVX9</accession>
<name>A0A1M7DVX9_9BACT</name>
<organism evidence="1 2">
    <name type="scientific">Hymenobacter psychrotolerans DSM 18569</name>
    <dbReference type="NCBI Taxonomy" id="1121959"/>
    <lineage>
        <taxon>Bacteria</taxon>
        <taxon>Pseudomonadati</taxon>
        <taxon>Bacteroidota</taxon>
        <taxon>Cytophagia</taxon>
        <taxon>Cytophagales</taxon>
        <taxon>Hymenobacteraceae</taxon>
        <taxon>Hymenobacter</taxon>
    </lineage>
</organism>
<keyword evidence="2" id="KW-1185">Reference proteome</keyword>
<evidence type="ECO:0000313" key="1">
    <source>
        <dbReference type="EMBL" id="SHL83587.1"/>
    </source>
</evidence>